<comment type="caution">
    <text evidence="2">The sequence shown here is derived from an EMBL/GenBank/DDBJ whole genome shotgun (WGS) entry which is preliminary data.</text>
</comment>
<accession>A0A1Q3DI99</accession>
<feature type="non-terminal residue" evidence="2">
    <location>
        <position position="243"/>
    </location>
</feature>
<organism evidence="2 3">
    <name type="scientific">Cephalotus follicularis</name>
    <name type="common">Albany pitcher plant</name>
    <dbReference type="NCBI Taxonomy" id="3775"/>
    <lineage>
        <taxon>Eukaryota</taxon>
        <taxon>Viridiplantae</taxon>
        <taxon>Streptophyta</taxon>
        <taxon>Embryophyta</taxon>
        <taxon>Tracheophyta</taxon>
        <taxon>Spermatophyta</taxon>
        <taxon>Magnoliopsida</taxon>
        <taxon>eudicotyledons</taxon>
        <taxon>Gunneridae</taxon>
        <taxon>Pentapetalae</taxon>
        <taxon>rosids</taxon>
        <taxon>fabids</taxon>
        <taxon>Oxalidales</taxon>
        <taxon>Cephalotaceae</taxon>
        <taxon>Cephalotus</taxon>
    </lineage>
</organism>
<dbReference type="AlphaFoldDB" id="A0A1Q3DI99"/>
<gene>
    <name evidence="2" type="ORF">CFOL_v3_35520</name>
</gene>
<evidence type="ECO:0000256" key="1">
    <source>
        <dbReference type="SAM" id="MobiDB-lite"/>
    </source>
</evidence>
<dbReference type="InParanoid" id="A0A1Q3DI99"/>
<dbReference type="Proteomes" id="UP000187406">
    <property type="component" value="Unassembled WGS sequence"/>
</dbReference>
<keyword evidence="3" id="KW-1185">Reference proteome</keyword>
<dbReference type="OrthoDB" id="1845088at2759"/>
<sequence length="243" mass="27332">FITIKLNHTNYLLWKTQLTPILKTYNLLDLVNSTEPCPPTTIINAKDNSPTPNPAYLSWCQRDQLVLSWINASLSESTLPLVVGKLTSTEAWNTLNQAFGSPSHTRILQLHMQLQNLKKNDSSISTYLQQAKYLADELASAGKILSPEDFNAIIFNNLGSSFHAIVAAISTRTTPVLFPELHSLLTSEEIRIQQQTTTIEIPSANMTTRNFKNQPHTRPTSSYNDSTQYHQNNNTNKNFTKSK</sequence>
<proteinExistence type="predicted"/>
<dbReference type="PANTHER" id="PTHR47481:SF43">
    <property type="entry name" value="RETROTRANSPOSON COPIA-LIKE N-TERMINAL DOMAIN-CONTAINING PROTEIN"/>
    <property type="match status" value="1"/>
</dbReference>
<reference evidence="3" key="1">
    <citation type="submission" date="2016-04" db="EMBL/GenBank/DDBJ databases">
        <title>Cephalotus genome sequencing.</title>
        <authorList>
            <person name="Fukushima K."/>
            <person name="Hasebe M."/>
            <person name="Fang X."/>
        </authorList>
    </citation>
    <scope>NUCLEOTIDE SEQUENCE [LARGE SCALE GENOMIC DNA]</scope>
    <source>
        <strain evidence="3">cv. St1</strain>
    </source>
</reference>
<evidence type="ECO:0000313" key="3">
    <source>
        <dbReference type="Proteomes" id="UP000187406"/>
    </source>
</evidence>
<dbReference type="Pfam" id="PF14223">
    <property type="entry name" value="Retrotran_gag_2"/>
    <property type="match status" value="1"/>
</dbReference>
<feature type="region of interest" description="Disordered" evidence="1">
    <location>
        <begin position="208"/>
        <end position="243"/>
    </location>
</feature>
<name>A0A1Q3DI99_CEPFO</name>
<feature type="compositionally biased region" description="Low complexity" evidence="1">
    <location>
        <begin position="232"/>
        <end position="243"/>
    </location>
</feature>
<feature type="compositionally biased region" description="Polar residues" evidence="1">
    <location>
        <begin position="208"/>
        <end position="231"/>
    </location>
</feature>
<dbReference type="PANTHER" id="PTHR47481">
    <property type="match status" value="1"/>
</dbReference>
<dbReference type="EMBL" id="BDDD01008894">
    <property type="protein sequence ID" value="GAV92139.1"/>
    <property type="molecule type" value="Genomic_DNA"/>
</dbReference>
<evidence type="ECO:0000313" key="2">
    <source>
        <dbReference type="EMBL" id="GAV92139.1"/>
    </source>
</evidence>
<protein>
    <submittedName>
        <fullName evidence="2">UBN2 domain-containing protein</fullName>
    </submittedName>
</protein>
<feature type="non-terminal residue" evidence="2">
    <location>
        <position position="1"/>
    </location>
</feature>